<reference evidence="1" key="2">
    <citation type="submission" date="2025-09" db="UniProtKB">
        <authorList>
            <consortium name="Ensembl"/>
        </authorList>
    </citation>
    <scope>IDENTIFICATION</scope>
</reference>
<organism evidence="1 2">
    <name type="scientific">Mandrillus leucophaeus</name>
    <name type="common">Drill</name>
    <name type="synonym">Papio leucophaeus</name>
    <dbReference type="NCBI Taxonomy" id="9568"/>
    <lineage>
        <taxon>Eukaryota</taxon>
        <taxon>Metazoa</taxon>
        <taxon>Chordata</taxon>
        <taxon>Craniata</taxon>
        <taxon>Vertebrata</taxon>
        <taxon>Euteleostomi</taxon>
        <taxon>Mammalia</taxon>
        <taxon>Eutheria</taxon>
        <taxon>Euarchontoglires</taxon>
        <taxon>Primates</taxon>
        <taxon>Haplorrhini</taxon>
        <taxon>Catarrhini</taxon>
        <taxon>Cercopithecidae</taxon>
        <taxon>Cercopithecinae</taxon>
        <taxon>Mandrillus</taxon>
    </lineage>
</organism>
<name>A0A2K5Z583_MANLE</name>
<evidence type="ECO:0000313" key="1">
    <source>
        <dbReference type="Ensembl" id="ENSMLEP00000022967.1"/>
    </source>
</evidence>
<dbReference type="AlphaFoldDB" id="A0A2K5Z583"/>
<protein>
    <submittedName>
        <fullName evidence="1">Uncharacterized protein</fullName>
    </submittedName>
</protein>
<reference evidence="1" key="1">
    <citation type="submission" date="2025-08" db="UniProtKB">
        <authorList>
            <consortium name="Ensembl"/>
        </authorList>
    </citation>
    <scope>IDENTIFICATION</scope>
</reference>
<keyword evidence="2" id="KW-1185">Reference proteome</keyword>
<accession>A0A2K5Z583</accession>
<evidence type="ECO:0000313" key="2">
    <source>
        <dbReference type="Proteomes" id="UP000233140"/>
    </source>
</evidence>
<proteinExistence type="predicted"/>
<sequence length="122" mass="13246">MYSDVPNWQSAVVVTTCPSFFLGISSQPDNLGTEQEDRRCPSRHVLAASATLCGICCPSKEEVVGPGAKLSFLIIWQLCPQIFLPILEILAQLGCLGFSCLEGESVPHTGDSRIPWRALRLG</sequence>
<dbReference type="Proteomes" id="UP000233140">
    <property type="component" value="Unassembled WGS sequence"/>
</dbReference>
<dbReference type="Ensembl" id="ENSMLET00000046479.1">
    <property type="protein sequence ID" value="ENSMLEP00000022967.1"/>
    <property type="gene ID" value="ENSMLEG00000035688.1"/>
</dbReference>
<dbReference type="OMA" id="QLCPQIF"/>
<dbReference type="GeneTree" id="ENSGT00910000147295"/>